<name>A0ABQ0CA69_9PROT</name>
<dbReference type="Gene3D" id="2.40.10.220">
    <property type="entry name" value="predicted glycosyltransferase like domains"/>
    <property type="match status" value="1"/>
</dbReference>
<proteinExistence type="predicted"/>
<dbReference type="InterPro" id="IPR009875">
    <property type="entry name" value="PilZ_domain"/>
</dbReference>
<evidence type="ECO:0000313" key="4">
    <source>
        <dbReference type="Proteomes" id="UP001628193"/>
    </source>
</evidence>
<accession>A0ABQ0CA69</accession>
<evidence type="ECO:0000313" key="3">
    <source>
        <dbReference type="EMBL" id="GAB0057772.1"/>
    </source>
</evidence>
<organism evidence="3 4">
    <name type="scientific">Candidatus Magnetaquiglobus chichijimensis</name>
    <dbReference type="NCBI Taxonomy" id="3141448"/>
    <lineage>
        <taxon>Bacteria</taxon>
        <taxon>Pseudomonadati</taxon>
        <taxon>Pseudomonadota</taxon>
        <taxon>Magnetococcia</taxon>
        <taxon>Magnetococcales</taxon>
        <taxon>Candidatus Magnetaquicoccaceae</taxon>
        <taxon>Candidatus Magnetaquiglobus</taxon>
    </lineage>
</organism>
<feature type="domain" description="PilZ" evidence="2">
    <location>
        <begin position="23"/>
        <end position="107"/>
    </location>
</feature>
<reference evidence="3 4" key="1">
    <citation type="submission" date="2024-09" db="EMBL/GenBank/DDBJ databases">
        <title>Draft genome sequence of Candidatus Magnetaquicoccaceae bacterium FCR-1.</title>
        <authorList>
            <person name="Shimoshige H."/>
            <person name="Shimamura S."/>
            <person name="Taoka A."/>
            <person name="Kobayashi H."/>
            <person name="Maekawa T."/>
        </authorList>
    </citation>
    <scope>NUCLEOTIDE SEQUENCE [LARGE SCALE GENOMIC DNA]</scope>
    <source>
        <strain evidence="3 4">FCR-1</strain>
    </source>
</reference>
<dbReference type="SUPFAM" id="SSF141371">
    <property type="entry name" value="PilZ domain-like"/>
    <property type="match status" value="1"/>
</dbReference>
<dbReference type="EMBL" id="BAAFGK010000004">
    <property type="protein sequence ID" value="GAB0057772.1"/>
    <property type="molecule type" value="Genomic_DNA"/>
</dbReference>
<feature type="compositionally biased region" description="Low complexity" evidence="1">
    <location>
        <begin position="1"/>
        <end position="16"/>
    </location>
</feature>
<comment type="caution">
    <text evidence="3">The sequence shown here is derived from an EMBL/GenBank/DDBJ whole genome shotgun (WGS) entry which is preliminary data.</text>
</comment>
<feature type="region of interest" description="Disordered" evidence="1">
    <location>
        <begin position="1"/>
        <end position="24"/>
    </location>
</feature>
<keyword evidence="4" id="KW-1185">Reference proteome</keyword>
<gene>
    <name evidence="3" type="ORF">SIID45300_02104</name>
</gene>
<protein>
    <recommendedName>
        <fullName evidence="2">PilZ domain-containing protein</fullName>
    </recommendedName>
</protein>
<dbReference type="Pfam" id="PF07238">
    <property type="entry name" value="PilZ"/>
    <property type="match status" value="1"/>
</dbReference>
<sequence length="110" mass="11946">MTSDSPVPAATASAETEVAERPRAEARFPFHTRIRLEIALGQVYQGHTADVSMSGAFMETTQPTGEIVVGDKGVVFLEMHEEGSTYEVSFPCTVARINPRGIGLDFESEQ</sequence>
<evidence type="ECO:0000256" key="1">
    <source>
        <dbReference type="SAM" id="MobiDB-lite"/>
    </source>
</evidence>
<dbReference type="RefSeq" id="WP_420905464.1">
    <property type="nucleotide sequence ID" value="NZ_BAAFGK010000004.1"/>
</dbReference>
<dbReference type="Proteomes" id="UP001628193">
    <property type="component" value="Unassembled WGS sequence"/>
</dbReference>
<evidence type="ECO:0000259" key="2">
    <source>
        <dbReference type="Pfam" id="PF07238"/>
    </source>
</evidence>